<reference evidence="2" key="1">
    <citation type="journal article" date="2024" name="Front. Bioeng. Biotechnol.">
        <title>Genome-scale model development and genomic sequencing of the oleaginous clade Lipomyces.</title>
        <authorList>
            <person name="Czajka J.J."/>
            <person name="Han Y."/>
            <person name="Kim J."/>
            <person name="Mondo S.J."/>
            <person name="Hofstad B.A."/>
            <person name="Robles A."/>
            <person name="Haridas S."/>
            <person name="Riley R."/>
            <person name="LaButti K."/>
            <person name="Pangilinan J."/>
            <person name="Andreopoulos W."/>
            <person name="Lipzen A."/>
            <person name="Yan J."/>
            <person name="Wang M."/>
            <person name="Ng V."/>
            <person name="Grigoriev I.V."/>
            <person name="Spatafora J.W."/>
            <person name="Magnuson J.K."/>
            <person name="Baker S.E."/>
            <person name="Pomraning K.R."/>
        </authorList>
    </citation>
    <scope>NUCLEOTIDE SEQUENCE [LARGE SCALE GENOMIC DNA]</scope>
    <source>
        <strain evidence="2">CBS 10300</strain>
    </source>
</reference>
<keyword evidence="2" id="KW-1185">Reference proteome</keyword>
<organism evidence="1 2">
    <name type="scientific">Lipomyces orientalis</name>
    <dbReference type="NCBI Taxonomy" id="1233043"/>
    <lineage>
        <taxon>Eukaryota</taxon>
        <taxon>Fungi</taxon>
        <taxon>Dikarya</taxon>
        <taxon>Ascomycota</taxon>
        <taxon>Saccharomycotina</taxon>
        <taxon>Lipomycetes</taxon>
        <taxon>Lipomycetales</taxon>
        <taxon>Lipomycetaceae</taxon>
        <taxon>Lipomyces</taxon>
    </lineage>
</organism>
<name>A0ACC3TFC3_9ASCO</name>
<gene>
    <name evidence="1" type="ORF">V1517DRAFT_26377</name>
</gene>
<accession>A0ACC3TFC3</accession>
<dbReference type="EMBL" id="MU970157">
    <property type="protein sequence ID" value="KAK9319864.1"/>
    <property type="molecule type" value="Genomic_DNA"/>
</dbReference>
<proteinExistence type="predicted"/>
<evidence type="ECO:0000313" key="1">
    <source>
        <dbReference type="EMBL" id="KAK9319864.1"/>
    </source>
</evidence>
<sequence>MGDATAAPISQLPDPQQPNTTSSTQIPPQSGQAVKRGRGRPRKYPLPPDYVSPVHTPKPPRESPAQRTPVPDESEEAVTTSSGRPARSSRRNVDYAKLESTEIPSEGEDAVGTNTNETPTSGQQPKRRRGRPPKDPSKGPMPRPKPKSSVVYIEDEGDDEAVEDVDDENDEYLGGDEQPDDDDDLDADDVVEEEDDEPESDFEEEDETSKRKKSRRSQKSERGKAAEKKSKMAPGTSSTARGSKTRKTKDSVEGRMALFYGNRNAPLMEGIEYRNKWINELTAIRQELLEDPVFPPPDDHEIDLSLQNLVTAEEEKVPLFLPPREQELTFEVGMNEPFKEYSIKANESASLHDLTEGRREGFVIHTGGYVTGCQWAPLMDSNVQYLVVSIVSKVDEFAASMFDRATYDSVIQVWKMDPDRPNSSRARLALCLLHSWGTPWSLRFCPEARSKNDSTVGCFAAAFQDGKVRVISVPAVDSQNTEYLMVERPAKEISLPGMSITCVTWTTPHVLAVGCTNGFVATFDLAIADEPDDDDDDQARPLNVHMAPIICTPVHQSAILTLESGCPDYPHILITSSADGYTRTLDTRDPRSCRASAYRTKGYSAATTYVPSLNAVISVEDSILTKITPILNLLTDLIFTRHEASVMCIASGKCHPFTATGGADGAVTVANPVARALVGKKITYKDWPQTRLFKLEYSERQGKFRFVEGYKVDVVGFAGSGGKGGYLIYPETVCVTSLGWNWRRQTGGWIAAGFANGLVRIENFSM</sequence>
<evidence type="ECO:0000313" key="2">
    <source>
        <dbReference type="Proteomes" id="UP001489719"/>
    </source>
</evidence>
<dbReference type="Proteomes" id="UP001489719">
    <property type="component" value="Unassembled WGS sequence"/>
</dbReference>
<protein>
    <submittedName>
        <fullName evidence="1">Uncharacterized protein</fullName>
    </submittedName>
</protein>
<comment type="caution">
    <text evidence="1">The sequence shown here is derived from an EMBL/GenBank/DDBJ whole genome shotgun (WGS) entry which is preliminary data.</text>
</comment>